<keyword evidence="2 4" id="KW-0418">Kinase</keyword>
<dbReference type="PANTHER" id="PTHR46969">
    <property type="entry name" value="BIFUNCTIONAL PROTEIN HLDE"/>
    <property type="match status" value="1"/>
</dbReference>
<dbReference type="RefSeq" id="WP_019542987.1">
    <property type="nucleotide sequence ID" value="NZ_JABAFA010000055.1"/>
</dbReference>
<dbReference type="GO" id="GO:0016773">
    <property type="term" value="F:phosphotransferase activity, alcohol group as acceptor"/>
    <property type="evidence" value="ECO:0007669"/>
    <property type="project" value="InterPro"/>
</dbReference>
<dbReference type="GO" id="GO:0005829">
    <property type="term" value="C:cytosol"/>
    <property type="evidence" value="ECO:0007669"/>
    <property type="project" value="TreeGrafter"/>
</dbReference>
<dbReference type="EMBL" id="JABAFA010000055">
    <property type="protein sequence ID" value="NMD99773.1"/>
    <property type="molecule type" value="Genomic_DNA"/>
</dbReference>
<dbReference type="CDD" id="cd01172">
    <property type="entry name" value="RfaE_like"/>
    <property type="match status" value="1"/>
</dbReference>
<dbReference type="FunFam" id="3.40.1190.20:FF:000002">
    <property type="entry name" value="Bifunctional protein HldE"/>
    <property type="match status" value="1"/>
</dbReference>
<evidence type="ECO:0000313" key="5">
    <source>
        <dbReference type="Proteomes" id="UP000543804"/>
    </source>
</evidence>
<proteinExistence type="predicted"/>
<comment type="caution">
    <text evidence="4">The sequence shown here is derived from an EMBL/GenBank/DDBJ whole genome shotgun (WGS) entry which is preliminary data.</text>
</comment>
<protein>
    <submittedName>
        <fullName evidence="4">D-glycero-beta-D-manno-heptose-7-phosphate kinase</fullName>
    </submittedName>
</protein>
<keyword evidence="1" id="KW-0808">Transferase</keyword>
<dbReference type="AlphaFoldDB" id="A0A848B736"/>
<sequence>MDKEQLYSFVAETTQKCNILVVGDVMLDKYYYGEVTRISPEAPVPVTHVLSTKETLGGAANVAHNLALLGCQTSLAGFVGEDYHCQSLEERLTARAIDFRGLVHTNQPTTTKLRVIGGHQQMLRLDFEEIDPPAPVYRERLQNYIEQKLNESLDALIISDYGKGACTQQSCQAIINAAHAHGVPVIIDPKGSNWTKYEHADYITPNLKEINEVLLEPIRNKDEAVERAAHYVMRKYKIKNVIATRSEAGLSLVQEGKTTHIPTRAQEVFDVSGAGDTVIAVFAAGLAGGLSSGASAFLANLAASVVVAKLGTYAVSRPELLTALRGLEESEG</sequence>
<dbReference type="InterPro" id="IPR029056">
    <property type="entry name" value="Ribokinase-like"/>
</dbReference>
<dbReference type="SUPFAM" id="SSF53613">
    <property type="entry name" value="Ribokinase-like"/>
    <property type="match status" value="1"/>
</dbReference>
<reference evidence="4 5" key="1">
    <citation type="submission" date="2020-04" db="EMBL/GenBank/DDBJ databases">
        <authorList>
            <person name="Hitch T.C.A."/>
            <person name="Wylensek D."/>
            <person name="Clavel T."/>
        </authorList>
    </citation>
    <scope>NUCLEOTIDE SEQUENCE [LARGE SCALE GENOMIC DNA]</scope>
    <source>
        <strain evidence="4 5">PG-130-P53-12</strain>
    </source>
</reference>
<evidence type="ECO:0000256" key="1">
    <source>
        <dbReference type="ARBA" id="ARBA00022679"/>
    </source>
</evidence>
<dbReference type="PANTHER" id="PTHR46969:SF1">
    <property type="entry name" value="BIFUNCTIONAL PROTEIN HLDE"/>
    <property type="match status" value="1"/>
</dbReference>
<organism evidence="4 5">
    <name type="scientific">Selenomonas bovis</name>
    <dbReference type="NCBI Taxonomy" id="416586"/>
    <lineage>
        <taxon>Bacteria</taxon>
        <taxon>Bacillati</taxon>
        <taxon>Bacillota</taxon>
        <taxon>Negativicutes</taxon>
        <taxon>Selenomonadales</taxon>
        <taxon>Selenomonadaceae</taxon>
        <taxon>Selenomonas</taxon>
    </lineage>
</organism>
<evidence type="ECO:0000259" key="3">
    <source>
        <dbReference type="Pfam" id="PF00294"/>
    </source>
</evidence>
<name>A0A848B736_9FIRM</name>
<evidence type="ECO:0000256" key="2">
    <source>
        <dbReference type="ARBA" id="ARBA00022777"/>
    </source>
</evidence>
<accession>A0A848B736</accession>
<dbReference type="PROSITE" id="PS00583">
    <property type="entry name" value="PFKB_KINASES_1"/>
    <property type="match status" value="1"/>
</dbReference>
<feature type="domain" description="Carbohydrate kinase PfkB" evidence="3">
    <location>
        <begin position="18"/>
        <end position="314"/>
    </location>
</feature>
<dbReference type="GO" id="GO:0033786">
    <property type="term" value="F:heptose-1-phosphate adenylyltransferase activity"/>
    <property type="evidence" value="ECO:0007669"/>
    <property type="project" value="TreeGrafter"/>
</dbReference>
<dbReference type="InterPro" id="IPR011913">
    <property type="entry name" value="RfaE_dom_I"/>
</dbReference>
<dbReference type="NCBIfam" id="TIGR02198">
    <property type="entry name" value="rfaE_dom_I"/>
    <property type="match status" value="1"/>
</dbReference>
<dbReference type="Pfam" id="PF00294">
    <property type="entry name" value="PfkB"/>
    <property type="match status" value="1"/>
</dbReference>
<evidence type="ECO:0000313" key="4">
    <source>
        <dbReference type="EMBL" id="NMD99773.1"/>
    </source>
</evidence>
<gene>
    <name evidence="4" type="primary">rfaE1</name>
    <name evidence="4" type="ORF">HF878_09960</name>
</gene>
<keyword evidence="5" id="KW-1185">Reference proteome</keyword>
<dbReference type="Gene3D" id="3.40.1190.20">
    <property type="match status" value="1"/>
</dbReference>
<dbReference type="GO" id="GO:0033785">
    <property type="term" value="F:heptose 7-phosphate kinase activity"/>
    <property type="evidence" value="ECO:0007669"/>
    <property type="project" value="TreeGrafter"/>
</dbReference>
<dbReference type="InterPro" id="IPR002173">
    <property type="entry name" value="Carboh/pur_kinase_PfkB_CS"/>
</dbReference>
<dbReference type="InterPro" id="IPR011611">
    <property type="entry name" value="PfkB_dom"/>
</dbReference>
<dbReference type="Proteomes" id="UP000543804">
    <property type="component" value="Unassembled WGS sequence"/>
</dbReference>